<organism evidence="2 3">
    <name type="scientific">Eleusine coracana subsp. coracana</name>
    <dbReference type="NCBI Taxonomy" id="191504"/>
    <lineage>
        <taxon>Eukaryota</taxon>
        <taxon>Viridiplantae</taxon>
        <taxon>Streptophyta</taxon>
        <taxon>Embryophyta</taxon>
        <taxon>Tracheophyta</taxon>
        <taxon>Spermatophyta</taxon>
        <taxon>Magnoliopsida</taxon>
        <taxon>Liliopsida</taxon>
        <taxon>Poales</taxon>
        <taxon>Poaceae</taxon>
        <taxon>PACMAD clade</taxon>
        <taxon>Chloridoideae</taxon>
        <taxon>Cynodonteae</taxon>
        <taxon>Eleusininae</taxon>
        <taxon>Eleusine</taxon>
    </lineage>
</organism>
<proteinExistence type="predicted"/>
<evidence type="ECO:0000313" key="3">
    <source>
        <dbReference type="Proteomes" id="UP001054889"/>
    </source>
</evidence>
<dbReference type="EMBL" id="BQKI01000008">
    <property type="protein sequence ID" value="GJN00192.1"/>
    <property type="molecule type" value="Genomic_DNA"/>
</dbReference>
<evidence type="ECO:0000313" key="1">
    <source>
        <dbReference type="EMBL" id="GJN00192.1"/>
    </source>
</evidence>
<reference evidence="2" key="1">
    <citation type="journal article" date="2018" name="DNA Res.">
        <title>Multiple hybrid de novo genome assembly of finger millet, an orphan allotetraploid crop.</title>
        <authorList>
            <person name="Hatakeyama M."/>
            <person name="Aluri S."/>
            <person name="Balachadran M.T."/>
            <person name="Sivarajan S.R."/>
            <person name="Patrignani A."/>
            <person name="Gruter S."/>
            <person name="Poveda L."/>
            <person name="Shimizu-Inatsugi R."/>
            <person name="Baeten J."/>
            <person name="Francoijs K.J."/>
            <person name="Nataraja K.N."/>
            <person name="Reddy Y.A.N."/>
            <person name="Phadnis S."/>
            <person name="Ravikumar R.L."/>
            <person name="Schlapbach R."/>
            <person name="Sreeman S.M."/>
            <person name="Shimizu K.K."/>
        </authorList>
    </citation>
    <scope>NUCLEOTIDE SEQUENCE</scope>
</reference>
<accession>A0AAV5CQV7</accession>
<sequence length="73" mass="8198">MYSMSWDRSLMARQLVDGLRCVAVGVSPDGRVFTGSADTNTNTTVKPWRRHSHPGLGKHLALWPAPWHATRQQ</sequence>
<name>A0AAV5CQV7_ELECO</name>
<keyword evidence="3" id="KW-1185">Reference proteome</keyword>
<gene>
    <name evidence="2" type="primary">ga17606</name>
    <name evidence="1" type="synonym">ga17359</name>
    <name evidence="1" type="ORF">PR202_ga17359</name>
    <name evidence="2" type="ORF">PR202_ga17606</name>
</gene>
<dbReference type="EMBL" id="BQKI01000008">
    <property type="protein sequence ID" value="GJN00424.1"/>
    <property type="molecule type" value="Genomic_DNA"/>
</dbReference>
<protein>
    <submittedName>
        <fullName evidence="2">Uncharacterized protein</fullName>
    </submittedName>
</protein>
<dbReference type="AlphaFoldDB" id="A0AAV5CQV7"/>
<reference evidence="2" key="2">
    <citation type="submission" date="2021-12" db="EMBL/GenBank/DDBJ databases">
        <title>Resequencing data analysis of finger millet.</title>
        <authorList>
            <person name="Hatakeyama M."/>
            <person name="Aluri S."/>
            <person name="Balachadran M.T."/>
            <person name="Sivarajan S.R."/>
            <person name="Poveda L."/>
            <person name="Shimizu-Inatsugi R."/>
            <person name="Schlapbach R."/>
            <person name="Sreeman S.M."/>
            <person name="Shimizu K.K."/>
        </authorList>
    </citation>
    <scope>NUCLEOTIDE SEQUENCE</scope>
</reference>
<comment type="caution">
    <text evidence="2">The sequence shown here is derived from an EMBL/GenBank/DDBJ whole genome shotgun (WGS) entry which is preliminary data.</text>
</comment>
<evidence type="ECO:0000313" key="2">
    <source>
        <dbReference type="EMBL" id="GJN00424.1"/>
    </source>
</evidence>
<dbReference type="Proteomes" id="UP001054889">
    <property type="component" value="Unassembled WGS sequence"/>
</dbReference>